<accession>A0AAV9Z6X8</accession>
<evidence type="ECO:0000313" key="3">
    <source>
        <dbReference type="Proteomes" id="UP001362999"/>
    </source>
</evidence>
<evidence type="ECO:0000313" key="2">
    <source>
        <dbReference type="EMBL" id="KAK6974075.1"/>
    </source>
</evidence>
<sequence>MPCTHARTLRRRLRLDPRPPPRPHLLLALVPRTTPLRAHHPRRATPRAKLPHIHTRTPSPICASRFPHLSPPQPPHPSSFLARTRHTAMAPHYAPPAFRSRTHNPAPTPPRASYPQTRHPHVRTTPLALVPTHNCPNARYSGTTAPPFHPAPPPTRIRNHHPLIYTTRVRVPPHPQPLSTPNLLRVPALFHPAMPAAHV</sequence>
<reference evidence="2 3" key="1">
    <citation type="journal article" date="2024" name="J Genomics">
        <title>Draft genome sequencing and assembly of Favolaschia claudopus CIRM-BRFM 2984 isolated from oak limbs.</title>
        <authorList>
            <person name="Navarro D."/>
            <person name="Drula E."/>
            <person name="Chaduli D."/>
            <person name="Cazenave R."/>
            <person name="Ahrendt S."/>
            <person name="Wang J."/>
            <person name="Lipzen A."/>
            <person name="Daum C."/>
            <person name="Barry K."/>
            <person name="Grigoriev I.V."/>
            <person name="Favel A."/>
            <person name="Rosso M.N."/>
            <person name="Martin F."/>
        </authorList>
    </citation>
    <scope>NUCLEOTIDE SEQUENCE [LARGE SCALE GENOMIC DNA]</scope>
    <source>
        <strain evidence="2 3">CIRM-BRFM 2984</strain>
    </source>
</reference>
<protein>
    <submittedName>
        <fullName evidence="2">Uncharacterized protein</fullName>
    </submittedName>
</protein>
<proteinExistence type="predicted"/>
<comment type="caution">
    <text evidence="2">The sequence shown here is derived from an EMBL/GenBank/DDBJ whole genome shotgun (WGS) entry which is preliminary data.</text>
</comment>
<dbReference type="AlphaFoldDB" id="A0AAV9Z6X8"/>
<dbReference type="Proteomes" id="UP001362999">
    <property type="component" value="Unassembled WGS sequence"/>
</dbReference>
<feature type="region of interest" description="Disordered" evidence="1">
    <location>
        <begin position="95"/>
        <end position="119"/>
    </location>
</feature>
<organism evidence="2 3">
    <name type="scientific">Favolaschia claudopus</name>
    <dbReference type="NCBI Taxonomy" id="2862362"/>
    <lineage>
        <taxon>Eukaryota</taxon>
        <taxon>Fungi</taxon>
        <taxon>Dikarya</taxon>
        <taxon>Basidiomycota</taxon>
        <taxon>Agaricomycotina</taxon>
        <taxon>Agaricomycetes</taxon>
        <taxon>Agaricomycetidae</taxon>
        <taxon>Agaricales</taxon>
        <taxon>Marasmiineae</taxon>
        <taxon>Mycenaceae</taxon>
        <taxon>Favolaschia</taxon>
    </lineage>
</organism>
<keyword evidence="3" id="KW-1185">Reference proteome</keyword>
<gene>
    <name evidence="2" type="ORF">R3P38DRAFT_3239936</name>
</gene>
<name>A0AAV9Z6X8_9AGAR</name>
<feature type="region of interest" description="Disordered" evidence="1">
    <location>
        <begin position="1"/>
        <end position="20"/>
    </location>
</feature>
<evidence type="ECO:0000256" key="1">
    <source>
        <dbReference type="SAM" id="MobiDB-lite"/>
    </source>
</evidence>
<dbReference type="EMBL" id="JAWWNJ010000188">
    <property type="protein sequence ID" value="KAK6974075.1"/>
    <property type="molecule type" value="Genomic_DNA"/>
</dbReference>